<dbReference type="GO" id="GO:0019005">
    <property type="term" value="C:SCF ubiquitin ligase complex"/>
    <property type="evidence" value="ECO:0007669"/>
    <property type="project" value="TreeGrafter"/>
</dbReference>
<evidence type="ECO:0000313" key="6">
    <source>
        <dbReference type="Proteomes" id="UP001345219"/>
    </source>
</evidence>
<dbReference type="InterPro" id="IPR032675">
    <property type="entry name" value="LRR_dom_sf"/>
</dbReference>
<dbReference type="GO" id="GO:0031146">
    <property type="term" value="P:SCF-dependent proteasomal ubiquitin-dependent protein catabolic process"/>
    <property type="evidence" value="ECO:0007669"/>
    <property type="project" value="TreeGrafter"/>
</dbReference>
<dbReference type="SUPFAM" id="SSF54695">
    <property type="entry name" value="POZ domain"/>
    <property type="match status" value="1"/>
</dbReference>
<dbReference type="Gene3D" id="3.30.710.10">
    <property type="entry name" value="Potassium Channel Kv1.1, Chain A"/>
    <property type="match status" value="1"/>
</dbReference>
<name>A0AAN7K3C6_9MYRT</name>
<dbReference type="InterPro" id="IPR011705">
    <property type="entry name" value="BACK"/>
</dbReference>
<protein>
    <recommendedName>
        <fullName evidence="7">BTB/POZ domain-containing protein FBL11</fullName>
    </recommendedName>
</protein>
<dbReference type="Pfam" id="PF07707">
    <property type="entry name" value="BACK"/>
    <property type="match status" value="1"/>
</dbReference>
<dbReference type="PANTHER" id="PTHR13318">
    <property type="entry name" value="PARTNER OF PAIRED, ISOFORM B-RELATED"/>
    <property type="match status" value="1"/>
</dbReference>
<dbReference type="SUPFAM" id="SSF52047">
    <property type="entry name" value="RNI-like"/>
    <property type="match status" value="2"/>
</dbReference>
<evidence type="ECO:0008006" key="7">
    <source>
        <dbReference type="Google" id="ProtNLM"/>
    </source>
</evidence>
<feature type="domain" description="BACK" evidence="4">
    <location>
        <begin position="154"/>
        <end position="253"/>
    </location>
</feature>
<dbReference type="Proteomes" id="UP001345219">
    <property type="component" value="Chromosome 15"/>
</dbReference>
<dbReference type="PANTHER" id="PTHR13318:SF105">
    <property type="entry name" value="F-BOX_LRR-REPEAT PROTEIN 3"/>
    <property type="match status" value="1"/>
</dbReference>
<dbReference type="InterPro" id="IPR000210">
    <property type="entry name" value="BTB/POZ_dom"/>
</dbReference>
<evidence type="ECO:0000259" key="4">
    <source>
        <dbReference type="Pfam" id="PF07707"/>
    </source>
</evidence>
<comment type="pathway">
    <text evidence="2">Protein modification; protein ubiquitination.</text>
</comment>
<comment type="caution">
    <text evidence="5">The sequence shown here is derived from an EMBL/GenBank/DDBJ whole genome shotgun (WGS) entry which is preliminary data.</text>
</comment>
<dbReference type="Gene3D" id="3.80.10.10">
    <property type="entry name" value="Ribonuclease Inhibitor"/>
    <property type="match status" value="2"/>
</dbReference>
<organism evidence="5 6">
    <name type="scientific">Trapa incisa</name>
    <dbReference type="NCBI Taxonomy" id="236973"/>
    <lineage>
        <taxon>Eukaryota</taxon>
        <taxon>Viridiplantae</taxon>
        <taxon>Streptophyta</taxon>
        <taxon>Embryophyta</taxon>
        <taxon>Tracheophyta</taxon>
        <taxon>Spermatophyta</taxon>
        <taxon>Magnoliopsida</taxon>
        <taxon>eudicotyledons</taxon>
        <taxon>Gunneridae</taxon>
        <taxon>Pentapetalae</taxon>
        <taxon>rosids</taxon>
        <taxon>malvids</taxon>
        <taxon>Myrtales</taxon>
        <taxon>Lythraceae</taxon>
        <taxon>Trapa</taxon>
    </lineage>
</organism>
<dbReference type="Gene3D" id="1.25.40.420">
    <property type="match status" value="1"/>
</dbReference>
<dbReference type="Pfam" id="PF00651">
    <property type="entry name" value="BTB"/>
    <property type="match status" value="1"/>
</dbReference>
<reference evidence="5 6" key="1">
    <citation type="journal article" date="2023" name="Hortic Res">
        <title>Pangenome of water caltrop reveals structural variations and asymmetric subgenome divergence after allopolyploidization.</title>
        <authorList>
            <person name="Zhang X."/>
            <person name="Chen Y."/>
            <person name="Wang L."/>
            <person name="Yuan Y."/>
            <person name="Fang M."/>
            <person name="Shi L."/>
            <person name="Lu R."/>
            <person name="Comes H.P."/>
            <person name="Ma Y."/>
            <person name="Chen Y."/>
            <person name="Huang G."/>
            <person name="Zhou Y."/>
            <person name="Zheng Z."/>
            <person name="Qiu Y."/>
        </authorList>
    </citation>
    <scope>NUCLEOTIDE SEQUENCE [LARGE SCALE GENOMIC DNA]</scope>
    <source>
        <tissue evidence="5">Roots</tissue>
    </source>
</reference>
<evidence type="ECO:0000256" key="1">
    <source>
        <dbReference type="ARBA" id="ARBA00002668"/>
    </source>
</evidence>
<gene>
    <name evidence="5" type="ORF">SAY87_018733</name>
</gene>
<dbReference type="EMBL" id="JAXIOK010000012">
    <property type="protein sequence ID" value="KAK4757432.1"/>
    <property type="molecule type" value="Genomic_DNA"/>
</dbReference>
<proteinExistence type="predicted"/>
<accession>A0AAN7K3C6</accession>
<feature type="domain" description="BTB" evidence="3">
    <location>
        <begin position="51"/>
        <end position="135"/>
    </location>
</feature>
<keyword evidence="6" id="KW-1185">Reference proteome</keyword>
<dbReference type="InterPro" id="IPR011333">
    <property type="entry name" value="SKP1/BTB/POZ_sf"/>
</dbReference>
<sequence>MAWPSDDCFVILECRDSDDDLHQPEPSSQELLLSTEDFQGWGLSTELRHRSVKIKADRRRLLEKSSYFSGLLGGSFSESRQEHMLVVWNLESFVSVLKCIYECPLDISWKNLLPLIESALYFGVEALLTRCKNWCSEASSGQKGLEQIHLDDLIHVWNFCSQNALDFLLELLSGCLARDLMHAMSCQSFVNVPYALLISCLEHPYLTIESERHLAEALLIWTDDKLRQVEHPGQSDYDIISVLKHIRASLLPLPFAAGKRRSCYFSDFAEQCIQSIHSLRNPSVDSSDVLVNGDFSHLIIRLTEYSERVNLSGCPQITAGVLLLSMLPSSCSMDPFPRKISLQSLLKLKGVDINCYLNSQQLPPLLSFEAVQQVDISKCYGLHILAVVESFRKAFPSLRILKAAYLSNFKASSLSLLVEQFPLLTEVDLTHDLSPLFLHPASVIPPVPVISPSPSSNLHDSRDVYWDMRSLNYSRSSASNITRLTLEGRGDVFDTHLRYIANSCVSLCYLNLKGCSSVTDNGISFVILKSLNLHSIVVSHTSFGAISAKALCSDIEDTTGKFPCSRAGKKNSEPLAYKLQILHLGGCKGVDKIILSQILSCVKFLKSLCLRDTELDDHVLSTFLGSSLDFLDVSNTTVSGPHLCKIIRKNPGLKTLKARGCKNITQAKRDIEMKLIPLSFSWEDTFGSGNSCQLEEISLGWGFSSLALQSLRPAVAVLKTLTVGLGGSLGEDALRLLPTICPLLECLTLYFQVLSDGILSDIIKSLRHLKVLDLCFCLGEVSVLSFKFPMPYLRKLGLRRVAAWMTNDDLLVLTQNCPSLMDLCLVGCKLLNSDTQKIISYGWPGLNSLQLEDCGEVTVLGISSFFDCVALEVLFLRHNGVGIHKSFILDAVSKLPMLRQLALDTCDATEGCFDIPNCEDSSAIGAIKISRCESRVRSLDIHFVKPRRKPVHKDTSVFLRSGNRLMRTVVQERL</sequence>
<evidence type="ECO:0000256" key="2">
    <source>
        <dbReference type="ARBA" id="ARBA00004906"/>
    </source>
</evidence>
<evidence type="ECO:0000259" key="3">
    <source>
        <dbReference type="Pfam" id="PF00651"/>
    </source>
</evidence>
<dbReference type="AlphaFoldDB" id="A0AAN7K3C6"/>
<evidence type="ECO:0000313" key="5">
    <source>
        <dbReference type="EMBL" id="KAK4757432.1"/>
    </source>
</evidence>
<comment type="function">
    <text evidence="1">May act as a substrate-specific adapter of an E3 ubiquitin-protein ligase complex (CUL3-RBX1-BTB) which mediates the ubiquitination and subsequent proteasomal degradation of target proteins.</text>
</comment>